<name>A0A1K0JBA6_CUPNE</name>
<evidence type="ECO:0000313" key="1">
    <source>
        <dbReference type="EMBL" id="SCU76407.1"/>
    </source>
</evidence>
<dbReference type="InterPro" id="IPR015946">
    <property type="entry name" value="KH_dom-like_a/b"/>
</dbReference>
<gene>
    <name evidence="1" type="ORF">CNECB9_3070013</name>
</gene>
<protein>
    <recommendedName>
        <fullName evidence="2">OsmC family peroxiredoxin</fullName>
    </recommendedName>
</protein>
<accession>A0A1K0JBA6</accession>
<dbReference type="SUPFAM" id="SSF82784">
    <property type="entry name" value="OsmC-like"/>
    <property type="match status" value="1"/>
</dbReference>
<dbReference type="InterPro" id="IPR003718">
    <property type="entry name" value="OsmC/Ohr_fam"/>
</dbReference>
<dbReference type="PANTHER" id="PTHR39624:SF2">
    <property type="entry name" value="OSMC-LIKE PROTEIN"/>
    <property type="match status" value="1"/>
</dbReference>
<reference evidence="1" key="1">
    <citation type="submission" date="2016-09" db="EMBL/GenBank/DDBJ databases">
        <authorList>
            <person name="Capua I."/>
            <person name="De Benedictis P."/>
            <person name="Joannis T."/>
            <person name="Lombin L.H."/>
            <person name="Cattoli G."/>
        </authorList>
    </citation>
    <scope>NUCLEOTIDE SEQUENCE</scope>
    <source>
        <strain evidence="1">B9</strain>
    </source>
</reference>
<sequence>MTIQATWQPSQGNSICHLTNGTADWQADLDASAGGDTRYPNPHDLLDSALAACTTLTLQLYAKRKGYAITEVHVSVGHEEANGTYTMTREVKVSGELTPEILDDLLRVANRCPVHKTLSGQFSIQTSIA</sequence>
<evidence type="ECO:0008006" key="2">
    <source>
        <dbReference type="Google" id="ProtNLM"/>
    </source>
</evidence>
<dbReference type="InterPro" id="IPR036102">
    <property type="entry name" value="OsmC/Ohrsf"/>
</dbReference>
<dbReference type="PANTHER" id="PTHR39624">
    <property type="entry name" value="PROTEIN INVOLVED IN RIMO-MEDIATED BETA-METHYLTHIOLATION OF RIBOSOMAL PROTEIN S12 YCAO"/>
    <property type="match status" value="1"/>
</dbReference>
<dbReference type="Pfam" id="PF02566">
    <property type="entry name" value="OsmC"/>
    <property type="match status" value="1"/>
</dbReference>
<dbReference type="EMBL" id="FMSH01000232">
    <property type="protein sequence ID" value="SCU76407.1"/>
    <property type="molecule type" value="Genomic_DNA"/>
</dbReference>
<dbReference type="RefSeq" id="WP_340525855.1">
    <property type="nucleotide sequence ID" value="NZ_FMSH01000232.1"/>
</dbReference>
<organism evidence="1">
    <name type="scientific">Cupriavidus necator</name>
    <name type="common">Alcaligenes eutrophus</name>
    <name type="synonym">Ralstonia eutropha</name>
    <dbReference type="NCBI Taxonomy" id="106590"/>
    <lineage>
        <taxon>Bacteria</taxon>
        <taxon>Pseudomonadati</taxon>
        <taxon>Pseudomonadota</taxon>
        <taxon>Betaproteobacteria</taxon>
        <taxon>Burkholderiales</taxon>
        <taxon>Burkholderiaceae</taxon>
        <taxon>Cupriavidus</taxon>
    </lineage>
</organism>
<proteinExistence type="predicted"/>
<dbReference type="Gene3D" id="3.30.300.20">
    <property type="match status" value="1"/>
</dbReference>
<dbReference type="AlphaFoldDB" id="A0A1K0JBA6"/>